<dbReference type="OrthoDB" id="6692864at2759"/>
<name>A0A9Q5I5N2_SANBA</name>
<dbReference type="GO" id="GO:0016705">
    <property type="term" value="F:oxidoreductase activity, acting on paired donors, with incorporation or reduction of molecular oxygen"/>
    <property type="evidence" value="ECO:0007669"/>
    <property type="project" value="InterPro"/>
</dbReference>
<evidence type="ECO:0000256" key="9">
    <source>
        <dbReference type="SAM" id="Phobius"/>
    </source>
</evidence>
<comment type="caution">
    <text evidence="10">The sequence shown here is derived from an EMBL/GenBank/DDBJ whole genome shotgun (WGS) entry which is preliminary data.</text>
</comment>
<dbReference type="SUPFAM" id="SSF48264">
    <property type="entry name" value="Cytochrome P450"/>
    <property type="match status" value="1"/>
</dbReference>
<comment type="similarity">
    <text evidence="3">Belongs to the cytochrome P450 family.</text>
</comment>
<evidence type="ECO:0000256" key="3">
    <source>
        <dbReference type="ARBA" id="ARBA00010617"/>
    </source>
</evidence>
<dbReference type="PRINTS" id="PR00385">
    <property type="entry name" value="P450"/>
</dbReference>
<keyword evidence="7 10" id="KW-0503">Monooxygenase</keyword>
<keyword evidence="4 8" id="KW-0479">Metal-binding</keyword>
<dbReference type="AlphaFoldDB" id="A0A9Q5I5N2"/>
<dbReference type="InterPro" id="IPR036396">
    <property type="entry name" value="Cyt_P450_sf"/>
</dbReference>
<dbReference type="Pfam" id="PF00067">
    <property type="entry name" value="p450"/>
    <property type="match status" value="1"/>
</dbReference>
<dbReference type="Gene3D" id="1.10.630.10">
    <property type="entry name" value="Cytochrome P450"/>
    <property type="match status" value="1"/>
</dbReference>
<dbReference type="GO" id="GO:0020037">
    <property type="term" value="F:heme binding"/>
    <property type="evidence" value="ECO:0007669"/>
    <property type="project" value="InterPro"/>
</dbReference>
<evidence type="ECO:0000256" key="2">
    <source>
        <dbReference type="ARBA" id="ARBA00005179"/>
    </source>
</evidence>
<dbReference type="Proteomes" id="UP000757232">
    <property type="component" value="Unassembled WGS sequence"/>
</dbReference>
<evidence type="ECO:0000256" key="1">
    <source>
        <dbReference type="ARBA" id="ARBA00001971"/>
    </source>
</evidence>
<gene>
    <name evidence="10" type="ORF">A7U60_g918</name>
</gene>
<dbReference type="PANTHER" id="PTHR24305">
    <property type="entry name" value="CYTOCHROME P450"/>
    <property type="match status" value="1"/>
</dbReference>
<evidence type="ECO:0000256" key="5">
    <source>
        <dbReference type="ARBA" id="ARBA00023002"/>
    </source>
</evidence>
<organism evidence="10 11">
    <name type="scientific">Sanghuangporus baumii</name>
    <name type="common">Phellinus baumii</name>
    <dbReference type="NCBI Taxonomy" id="108892"/>
    <lineage>
        <taxon>Eukaryota</taxon>
        <taxon>Fungi</taxon>
        <taxon>Dikarya</taxon>
        <taxon>Basidiomycota</taxon>
        <taxon>Agaricomycotina</taxon>
        <taxon>Agaricomycetes</taxon>
        <taxon>Hymenochaetales</taxon>
        <taxon>Hymenochaetaceae</taxon>
        <taxon>Sanghuangporus</taxon>
    </lineage>
</organism>
<keyword evidence="6 8" id="KW-0408">Iron</keyword>
<evidence type="ECO:0000313" key="11">
    <source>
        <dbReference type="Proteomes" id="UP000757232"/>
    </source>
</evidence>
<dbReference type="GO" id="GO:0004497">
    <property type="term" value="F:monooxygenase activity"/>
    <property type="evidence" value="ECO:0007669"/>
    <property type="project" value="UniProtKB-KW"/>
</dbReference>
<keyword evidence="9" id="KW-0812">Transmembrane</keyword>
<keyword evidence="11" id="KW-1185">Reference proteome</keyword>
<evidence type="ECO:0000256" key="7">
    <source>
        <dbReference type="ARBA" id="ARBA00023033"/>
    </source>
</evidence>
<feature type="transmembrane region" description="Helical" evidence="9">
    <location>
        <begin position="57"/>
        <end position="78"/>
    </location>
</feature>
<dbReference type="InterPro" id="IPR002403">
    <property type="entry name" value="Cyt_P450_E_grp-IV"/>
</dbReference>
<dbReference type="EMBL" id="LNZH02000062">
    <property type="protein sequence ID" value="OCB91805.1"/>
    <property type="molecule type" value="Genomic_DNA"/>
</dbReference>
<dbReference type="GO" id="GO:0005506">
    <property type="term" value="F:iron ion binding"/>
    <property type="evidence" value="ECO:0007669"/>
    <property type="project" value="InterPro"/>
</dbReference>
<proteinExistence type="inferred from homology"/>
<keyword evidence="5" id="KW-0560">Oxidoreductase</keyword>
<evidence type="ECO:0000313" key="10">
    <source>
        <dbReference type="EMBL" id="OCB91805.1"/>
    </source>
</evidence>
<dbReference type="InterPro" id="IPR001128">
    <property type="entry name" value="Cyt_P450"/>
</dbReference>
<keyword evidence="9" id="KW-0472">Membrane</keyword>
<feature type="transmembrane region" description="Helical" evidence="9">
    <location>
        <begin position="84"/>
        <end position="104"/>
    </location>
</feature>
<dbReference type="PANTHER" id="PTHR24305:SF187">
    <property type="entry name" value="P450, PUTATIVE (EUROFUNG)-RELATED"/>
    <property type="match status" value="1"/>
</dbReference>
<sequence length="592" mass="66051">MRVLELPFRDVALLDVACALVMSPFIPENNDRTLTSRVFQAVHAIYRHLEPDTSARFAQVLLLVVAPSFPAAVSLQHFEVSPAFAVLAMFALFYLSLTASVILYRLSPWHPLAKYPGPLFAKISKFWVAYRTSKGKLHIDFKSLHEQYGPYVRVGPNEISVADAALIPSALTDGMPKGPMWKARTPTSVPPLIAIRSTQEHARRRSRWNRAFNSASVKGYEPVLQKRALQLINELEKRTVSSGSPSVNLAEWISFFSTDFMGDMAFGGGFELMRDGGDKEGFWTVLESGMRSAAIIQQVPSIAPLLHGLPFVSKNLRRLRKFGVERVKARKANGALTKDLFYHLIDEDKVEKIAPTDTEIISDGTLAIIAGSDTTSTTLSGIFYYLLSHPLDYQRLQREIDQSFPPREGEPFDVLKLSELPFLNAVINETLRLQPAVPTYLQRAPESGSGGKRIGDILISEGTAVVVPLYVIFRQPSCFFPAPNAFWPDRWMRDAVKRSPYLSESISEVSDEKYDGEVITNSAAFIPFSFGPANCAGRALALTEMRIIVAFLIQRFEIKFAPGYDPKEWEGHLEDLFVFSCGPLPVTLAMRV</sequence>
<accession>A0A9Q5I5N2</accession>
<feature type="binding site" description="axial binding residue" evidence="8">
    <location>
        <position position="535"/>
    </location>
    <ligand>
        <name>heme</name>
        <dbReference type="ChEBI" id="CHEBI:30413"/>
    </ligand>
    <ligandPart>
        <name>Fe</name>
        <dbReference type="ChEBI" id="CHEBI:18248"/>
    </ligandPart>
</feature>
<evidence type="ECO:0000256" key="4">
    <source>
        <dbReference type="ARBA" id="ARBA00022723"/>
    </source>
</evidence>
<dbReference type="CDD" id="cd11061">
    <property type="entry name" value="CYP67-like"/>
    <property type="match status" value="1"/>
</dbReference>
<keyword evidence="8" id="KW-0349">Heme</keyword>
<evidence type="ECO:0000256" key="8">
    <source>
        <dbReference type="PIRSR" id="PIRSR602403-1"/>
    </source>
</evidence>
<dbReference type="PRINTS" id="PR00465">
    <property type="entry name" value="EP450IV"/>
</dbReference>
<reference evidence="10" key="1">
    <citation type="submission" date="2016-06" db="EMBL/GenBank/DDBJ databases">
        <title>Draft Genome sequence of the fungus Inonotus baumii.</title>
        <authorList>
            <person name="Zhu H."/>
            <person name="Lin W."/>
        </authorList>
    </citation>
    <scope>NUCLEOTIDE SEQUENCE</scope>
    <source>
        <strain evidence="10">821</strain>
    </source>
</reference>
<evidence type="ECO:0000256" key="6">
    <source>
        <dbReference type="ARBA" id="ARBA00023004"/>
    </source>
</evidence>
<comment type="pathway">
    <text evidence="2">Secondary metabolite biosynthesis.</text>
</comment>
<protein>
    <submittedName>
        <fullName evidence="10">High nitrogen upregulated cytochrome P450 monooxygenase 2</fullName>
    </submittedName>
</protein>
<dbReference type="InterPro" id="IPR050121">
    <property type="entry name" value="Cytochrome_P450_monoxygenase"/>
</dbReference>
<comment type="cofactor">
    <cofactor evidence="1 8">
        <name>heme</name>
        <dbReference type="ChEBI" id="CHEBI:30413"/>
    </cofactor>
</comment>
<keyword evidence="9" id="KW-1133">Transmembrane helix</keyword>